<organism evidence="3 4">
    <name type="scientific">Mucilaginibacter mali</name>
    <dbReference type="NCBI Taxonomy" id="2740462"/>
    <lineage>
        <taxon>Bacteria</taxon>
        <taxon>Pseudomonadati</taxon>
        <taxon>Bacteroidota</taxon>
        <taxon>Sphingobacteriia</taxon>
        <taxon>Sphingobacteriales</taxon>
        <taxon>Sphingobacteriaceae</taxon>
        <taxon>Mucilaginibacter</taxon>
    </lineage>
</organism>
<dbReference type="Proteomes" id="UP000505355">
    <property type="component" value="Chromosome"/>
</dbReference>
<proteinExistence type="predicted"/>
<accession>A0A7D4UKX8</accession>
<keyword evidence="4" id="KW-1185">Reference proteome</keyword>
<evidence type="ECO:0000256" key="2">
    <source>
        <dbReference type="SAM" id="SignalP"/>
    </source>
</evidence>
<feature type="chain" id="PRO_5028901746" description="LTXXQ motif family protein" evidence="2">
    <location>
        <begin position="18"/>
        <end position="127"/>
    </location>
</feature>
<keyword evidence="2" id="KW-0732">Signal</keyword>
<dbReference type="KEGG" id="mmab:HQ865_04500"/>
<feature type="signal peptide" evidence="2">
    <location>
        <begin position="1"/>
        <end position="17"/>
    </location>
</feature>
<name>A0A7D4UKX8_9SPHI</name>
<protein>
    <recommendedName>
        <fullName evidence="5">LTXXQ motif family protein</fullName>
    </recommendedName>
</protein>
<evidence type="ECO:0008006" key="5">
    <source>
        <dbReference type="Google" id="ProtNLM"/>
    </source>
</evidence>
<feature type="region of interest" description="Disordered" evidence="1">
    <location>
        <begin position="107"/>
        <end position="127"/>
    </location>
</feature>
<evidence type="ECO:0000313" key="4">
    <source>
        <dbReference type="Proteomes" id="UP000505355"/>
    </source>
</evidence>
<reference evidence="3 4" key="1">
    <citation type="submission" date="2020-05" db="EMBL/GenBank/DDBJ databases">
        <title>Mucilaginibacter mali sp. nov.</title>
        <authorList>
            <person name="Kim H.S."/>
            <person name="Lee K.C."/>
            <person name="Suh M.K."/>
            <person name="Kim J.-S."/>
            <person name="Han K.-I."/>
            <person name="Eom M.K."/>
            <person name="Shin Y.K."/>
            <person name="Lee J.-S."/>
        </authorList>
    </citation>
    <scope>NUCLEOTIDE SEQUENCE [LARGE SCALE GENOMIC DNA]</scope>
    <source>
        <strain evidence="3 4">G2-14</strain>
    </source>
</reference>
<gene>
    <name evidence="3" type="ORF">HQ865_04500</name>
</gene>
<sequence>MKKLMMLLFLLAGFSFAGNAQTAKKPAAAKLPKALVQQLNLTADQQGKIEAIVKTKAAKLDSLTALGDKLDKKSLRQGKKAVNDDAITKVNNVLNADQQKIYADYRAAHQQKAKAKKEGAEPTPPAN</sequence>
<evidence type="ECO:0000256" key="1">
    <source>
        <dbReference type="SAM" id="MobiDB-lite"/>
    </source>
</evidence>
<dbReference type="RefSeq" id="WP_173413739.1">
    <property type="nucleotide sequence ID" value="NZ_CP054139.1"/>
</dbReference>
<dbReference type="EMBL" id="CP054139">
    <property type="protein sequence ID" value="QKJ29041.1"/>
    <property type="molecule type" value="Genomic_DNA"/>
</dbReference>
<dbReference type="AlphaFoldDB" id="A0A7D4UKX8"/>
<evidence type="ECO:0000313" key="3">
    <source>
        <dbReference type="EMBL" id="QKJ29041.1"/>
    </source>
</evidence>